<gene>
    <name evidence="8" type="primary">RNA2</name>
</gene>
<dbReference type="Pfam" id="PF03688">
    <property type="entry name" value="Nepo_coat_C"/>
    <property type="match status" value="1"/>
</dbReference>
<dbReference type="InterPro" id="IPR005305">
    <property type="entry name" value="Nepo_coat_C"/>
</dbReference>
<organism evidence="8 9">
    <name type="scientific">Grapevine Bulgarian latent virus</name>
    <dbReference type="NCBI Taxonomy" id="748667"/>
    <lineage>
        <taxon>Viruses</taxon>
        <taxon>Riboviria</taxon>
        <taxon>Orthornavirae</taxon>
        <taxon>Pisuviricota</taxon>
        <taxon>Pisoniviricetes</taxon>
        <taxon>Picornavirales</taxon>
        <taxon>Secoviridae</taxon>
        <taxon>Comovirinae</taxon>
        <taxon>Nepovirus</taxon>
        <taxon>Nepovirus bulgariense</taxon>
    </lineage>
</organism>
<feature type="domain" description="Nepovirus coat protein C-terminal" evidence="6">
    <location>
        <begin position="1332"/>
        <end position="1494"/>
    </location>
</feature>
<dbReference type="SUPFAM" id="SSF88633">
    <property type="entry name" value="Positive stranded ssRNA viruses"/>
    <property type="match status" value="3"/>
</dbReference>
<evidence type="ECO:0000256" key="1">
    <source>
        <dbReference type="ARBA" id="ARBA00004328"/>
    </source>
</evidence>
<dbReference type="Pfam" id="PF03689">
    <property type="entry name" value="Nepo_coat_N"/>
    <property type="match status" value="1"/>
</dbReference>
<dbReference type="InterPro" id="IPR005306">
    <property type="entry name" value="Nepo_coat_N"/>
</dbReference>
<evidence type="ECO:0000313" key="8">
    <source>
        <dbReference type="EMBL" id="CBL43396.1"/>
    </source>
</evidence>
<proteinExistence type="predicted"/>
<feature type="domain" description="Nepovirus coat protein N-terminal" evidence="7">
    <location>
        <begin position="988"/>
        <end position="1079"/>
    </location>
</feature>
<evidence type="ECO:0000256" key="2">
    <source>
        <dbReference type="ARBA" id="ARBA00022561"/>
    </source>
</evidence>
<dbReference type="KEGG" id="vg:10555579"/>
<comment type="subcellular location">
    <subcellularLocation>
        <location evidence="1">Virion</location>
    </subcellularLocation>
</comment>
<dbReference type="InterPro" id="IPR005054">
    <property type="entry name" value="Nepo_coat"/>
</dbReference>
<evidence type="ECO:0000256" key="3">
    <source>
        <dbReference type="ARBA" id="ARBA00022844"/>
    </source>
</evidence>
<feature type="domain" description="Nepovirus coat protein" evidence="5">
    <location>
        <begin position="1154"/>
        <end position="1320"/>
    </location>
</feature>
<dbReference type="InterPro" id="IPR029053">
    <property type="entry name" value="Viral_coat"/>
</dbReference>
<name>F2Q9W2_9SECO</name>
<keyword evidence="9" id="KW-1185">Reference proteome</keyword>
<evidence type="ECO:0000259" key="6">
    <source>
        <dbReference type="Pfam" id="PF03688"/>
    </source>
</evidence>
<dbReference type="GeneID" id="10555579"/>
<dbReference type="Pfam" id="PF03391">
    <property type="entry name" value="Nepo_coat"/>
    <property type="match status" value="1"/>
</dbReference>
<feature type="region of interest" description="Disordered" evidence="4">
    <location>
        <begin position="627"/>
        <end position="647"/>
    </location>
</feature>
<dbReference type="EMBL" id="FN691935">
    <property type="protein sequence ID" value="CBL43396.1"/>
    <property type="molecule type" value="Genomic_RNA"/>
</dbReference>
<evidence type="ECO:0000313" key="9">
    <source>
        <dbReference type="Proteomes" id="UP000203001"/>
    </source>
</evidence>
<reference evidence="8 9" key="1">
    <citation type="journal article" date="2011" name="Arch. Virol.">
        <title>Complete nucleotide sequence and genome organisation of grapevine Bulgarian latent virus.</title>
        <authorList>
            <person name="Elbeaino T."/>
            <person name="Digiaro M."/>
            <person name="Fallanaj F."/>
            <person name="Kuzmanovic S."/>
            <person name="Martelli G.P."/>
        </authorList>
    </citation>
    <scope>NUCLEOTIDE SEQUENCE [LARGE SCALE GENOMIC DNA]</scope>
    <source>
        <strain evidence="8">Serb1</strain>
    </source>
</reference>
<protein>
    <submittedName>
        <fullName evidence="8">Polyprotein segment 2</fullName>
    </submittedName>
</protein>
<dbReference type="Gene3D" id="2.60.120.20">
    <property type="match status" value="2"/>
</dbReference>
<keyword evidence="3" id="KW-0946">Virion</keyword>
<dbReference type="RefSeq" id="YP_004429249.1">
    <property type="nucleotide sequence ID" value="NC_015493.1"/>
</dbReference>
<accession>F2Q9W2</accession>
<sequence>MCGGGTSTQLPTGCGTLCGAKTPYSKRGLAAAIRDGDLSGPEGRCVYCGALAQIEKGAPQPKTATGPKCSCWRTAVARCPKHGAQPTPARVGKQSAPELKKERVELPYKKQTCAVVVQVGPLELVYPALVSEEKEPRSAASPLKEDEYVPMGLTLAEAPEWLAYPLECRPYTNAAPAAKPVSQREEFALIKRRLVKLGKEKMRLAYRKRQDKLVAEKKARAAYQRKYDALLPLVREARAHIECEQIIRDLRATERQPLTPAQHELVSKSCRLAGEERASMEAFLLGAKARRHRVCPHVAPREEIESPRVVPSCTTPWSGLGMTLTSLRDGGSSDATLGVKSLASRQGDYTCNSALGFPTKSYAVAIMASSLERARKVVRATINFARGVKTLPRKMLEVASKIKTKVLSVQQKVAPEVVDKCTIVPDIGQVPQEVVVKQTNWNGIQLPEMGVRNIYAFHDDSWSASPEEDEKYTIPWSNRCGPCVHAVIPTTKVPYDDCWYMASSCRTVRQGIRELEKAIIGLYLGAKEERAEELARQTKEPEVQLEVQRETVVKQINEPCVQRVVLVESPEQIAERARQTAYEAEIAAQRRRQQIDFWYIPLSMKMLLKEPEMQSEVQRVDVVKETKEPDVQHQVAPTAEDKQPQPLDEEELVDCESDDEPDFSWVMDKYGITRPYLTMTPIKRESRGAYFANLRVGSHAFYIEQCRRRNKLSREMCMVKRTCALPQTFRYIIRPKDPDRREYELFQTMVTKKIAANELEVRVPRYNPDGIGTRLDIDNHFIYRAECLEDCQWNESTVQAPIENCTPMDDKKGGHPFVPFSLPIQMRGDFRSGGRLLRSLLNFTPFGDLTCNSALGETSEIQSGCKTVMWMPFHQYTLSRQLATRKSKVSGAGENRVADKKQLTERMVFHQPGVLSRMQNQEPQKLNRIGSTRSFRMPAVGMPNMTGRVTIPVQARPRATTLIRDGEEVTPARFSTCNSALLADTSIAYIEQGWCPKDATAGRVLEAINLREEIATGDNLVKYDWLAKGMIEPDMSVRLTVGQNPFVGISIGVCCDFSGRLAQYYDGATAIPIEICNQLPNFVCPISERSVFVHKINMLLAGYNLFQTQKHFADPYILVYIIDTNTLSASDEWGYTIELCVHSSVHTTQFARTPFLTLPGTFDGTLPLDLWRGPFSFKTGKSAPREERIGINFGSKRTYNSGAKEFYSLPAAHIQLLQSVGGILHGSVIQTGSRAISCELYMILQPDKTANNLEQAVKLPGCRVPTGGGPFSLRIQSAFLRSQIYETGVQLVIYALGGPLGAATISAPYQYMVHFSHITEEEGFVPRPIGTILEFNWATLAQLTLKDRFQIPARLSDLVIPGVSVHMRSNPLASIIGACGFFRGHVTFILQWSLNVEHVKPKTYMQVQTCVGTFIPAPVKHSQILQSWVVPISQRFELRVPFDLVDYPGFNSSGGIGLDHMQPFIDIACGDFSQLEYFNINVELKPGFEIYGRSVTPLK</sequence>
<evidence type="ECO:0000259" key="7">
    <source>
        <dbReference type="Pfam" id="PF03689"/>
    </source>
</evidence>
<dbReference type="Proteomes" id="UP000203001">
    <property type="component" value="Genome"/>
</dbReference>
<evidence type="ECO:0000259" key="5">
    <source>
        <dbReference type="Pfam" id="PF03391"/>
    </source>
</evidence>
<evidence type="ECO:0000256" key="4">
    <source>
        <dbReference type="SAM" id="MobiDB-lite"/>
    </source>
</evidence>
<dbReference type="GO" id="GO:0005198">
    <property type="term" value="F:structural molecule activity"/>
    <property type="evidence" value="ECO:0007669"/>
    <property type="project" value="InterPro"/>
</dbReference>
<keyword evidence="2" id="KW-0167">Capsid protein</keyword>
<dbReference type="GO" id="GO:0019028">
    <property type="term" value="C:viral capsid"/>
    <property type="evidence" value="ECO:0007669"/>
    <property type="project" value="UniProtKB-KW"/>
</dbReference>